<dbReference type="InterPro" id="IPR023827">
    <property type="entry name" value="Peptidase_S8_Asp-AS"/>
</dbReference>
<evidence type="ECO:0000259" key="21">
    <source>
        <dbReference type="Pfam" id="PF19077"/>
    </source>
</evidence>
<dbReference type="PROSITE" id="PS51892">
    <property type="entry name" value="SUBTILASE"/>
    <property type="match status" value="1"/>
</dbReference>
<evidence type="ECO:0000256" key="13">
    <source>
        <dbReference type="SAM" id="MobiDB-lite"/>
    </source>
</evidence>
<feature type="domain" description="Inhibitor I9" evidence="18">
    <location>
        <begin position="76"/>
        <end position="152"/>
    </location>
</feature>
<keyword evidence="4 10" id="KW-0645">Protease</keyword>
<feature type="region of interest" description="Disordered" evidence="13">
    <location>
        <begin position="1511"/>
        <end position="1535"/>
    </location>
</feature>
<dbReference type="SUPFAM" id="SSF52025">
    <property type="entry name" value="PA domain"/>
    <property type="match status" value="1"/>
</dbReference>
<evidence type="ECO:0000256" key="8">
    <source>
        <dbReference type="ARBA" id="ARBA00022825"/>
    </source>
</evidence>
<organism evidence="22 23">
    <name type="scientific">Clostridium cadaveris</name>
    <dbReference type="NCBI Taxonomy" id="1529"/>
    <lineage>
        <taxon>Bacteria</taxon>
        <taxon>Bacillati</taxon>
        <taxon>Bacillota</taxon>
        <taxon>Clostridia</taxon>
        <taxon>Eubacteriales</taxon>
        <taxon>Clostridiaceae</taxon>
        <taxon>Clostridium</taxon>
    </lineage>
</organism>
<dbReference type="Gene3D" id="3.40.50.200">
    <property type="entry name" value="Peptidase S8/S53 domain"/>
    <property type="match status" value="1"/>
</dbReference>
<keyword evidence="6" id="KW-0677">Repeat</keyword>
<evidence type="ECO:0000313" key="23">
    <source>
        <dbReference type="Proteomes" id="UP000182135"/>
    </source>
</evidence>
<dbReference type="Pfam" id="PF00082">
    <property type="entry name" value="Peptidase_S8"/>
    <property type="match status" value="1"/>
</dbReference>
<feature type="active site" description="Charge relay system" evidence="9 10">
    <location>
        <position position="591"/>
    </location>
</feature>
<evidence type="ECO:0000256" key="6">
    <source>
        <dbReference type="ARBA" id="ARBA00022737"/>
    </source>
</evidence>
<dbReference type="PANTHER" id="PTHR43806:SF11">
    <property type="entry name" value="CEREVISIN-RELATED"/>
    <property type="match status" value="1"/>
</dbReference>
<feature type="domain" description="C5a peptidase/Subtilisin-like protease SBT2-like Fn3-like" evidence="19">
    <location>
        <begin position="676"/>
        <end position="788"/>
    </location>
</feature>
<dbReference type="PROSITE" id="PS00137">
    <property type="entry name" value="SUBTILASE_HIS"/>
    <property type="match status" value="1"/>
</dbReference>
<feature type="domain" description="Ig-like" evidence="20">
    <location>
        <begin position="1163"/>
        <end position="1196"/>
    </location>
</feature>
<dbReference type="InterPro" id="IPR023828">
    <property type="entry name" value="Peptidase_S8_Ser-AS"/>
</dbReference>
<keyword evidence="12" id="KW-0175">Coiled coil</keyword>
<dbReference type="InterPro" id="IPR003137">
    <property type="entry name" value="PA_domain"/>
</dbReference>
<protein>
    <submittedName>
        <fullName evidence="22">Lactocepin</fullName>
    </submittedName>
</protein>
<keyword evidence="5 15" id="KW-0732">Signal</keyword>
<dbReference type="Gene3D" id="3.50.30.30">
    <property type="match status" value="1"/>
</dbReference>
<dbReference type="InterPro" id="IPR013783">
    <property type="entry name" value="Ig-like_fold"/>
</dbReference>
<evidence type="ECO:0000259" key="17">
    <source>
        <dbReference type="Pfam" id="PF02225"/>
    </source>
</evidence>
<evidence type="ECO:0000259" key="18">
    <source>
        <dbReference type="Pfam" id="PF05922"/>
    </source>
</evidence>
<dbReference type="InterPro" id="IPR022398">
    <property type="entry name" value="Peptidase_S8_His-AS"/>
</dbReference>
<feature type="domain" description="Bacterial Ig-like" evidence="21">
    <location>
        <begin position="1428"/>
        <end position="1504"/>
    </location>
</feature>
<keyword evidence="3" id="KW-0964">Secreted</keyword>
<proteinExistence type="inferred from homology"/>
<keyword evidence="14" id="KW-1133">Transmembrane helix</keyword>
<gene>
    <name evidence="22" type="ORF">SAMN04487885_110108</name>
</gene>
<feature type="chain" id="PRO_5035273727" evidence="15">
    <location>
        <begin position="28"/>
        <end position="1576"/>
    </location>
</feature>
<dbReference type="InterPro" id="IPR015500">
    <property type="entry name" value="Peptidase_S8_subtilisin-rel"/>
</dbReference>
<keyword evidence="14" id="KW-0472">Membrane</keyword>
<dbReference type="GO" id="GO:0006508">
    <property type="term" value="P:proteolysis"/>
    <property type="evidence" value="ECO:0007669"/>
    <property type="project" value="UniProtKB-KW"/>
</dbReference>
<dbReference type="Gene3D" id="2.60.40.10">
    <property type="entry name" value="Immunoglobulins"/>
    <property type="match status" value="2"/>
</dbReference>
<feature type="coiled-coil region" evidence="12">
    <location>
        <begin position="32"/>
        <end position="66"/>
    </location>
</feature>
<dbReference type="GeneID" id="90546604"/>
<feature type="active site" description="Charge relay system" evidence="9 10">
    <location>
        <position position="187"/>
    </location>
</feature>
<accession>A0A1I2LPM6</accession>
<dbReference type="InterPro" id="IPR034216">
    <property type="entry name" value="C5a_Peptidase"/>
</dbReference>
<dbReference type="InterPro" id="IPR046450">
    <property type="entry name" value="PA_dom_sf"/>
</dbReference>
<dbReference type="PRINTS" id="PR00723">
    <property type="entry name" value="SUBTILISIN"/>
</dbReference>
<feature type="signal peptide" evidence="15">
    <location>
        <begin position="1"/>
        <end position="27"/>
    </location>
</feature>
<evidence type="ECO:0000256" key="14">
    <source>
        <dbReference type="SAM" id="Phobius"/>
    </source>
</evidence>
<keyword evidence="8 10" id="KW-0720">Serine protease</keyword>
<dbReference type="Pfam" id="PF19077">
    <property type="entry name" value="Big_13"/>
    <property type="match status" value="1"/>
</dbReference>
<evidence type="ECO:0000256" key="12">
    <source>
        <dbReference type="SAM" id="Coils"/>
    </source>
</evidence>
<keyword evidence="2" id="KW-0134">Cell wall</keyword>
<comment type="similarity">
    <text evidence="1 10 11">Belongs to the peptidase S8 family.</text>
</comment>
<evidence type="ECO:0000256" key="11">
    <source>
        <dbReference type="RuleBase" id="RU003355"/>
    </source>
</evidence>
<dbReference type="CDD" id="cd07475">
    <property type="entry name" value="Peptidases_S8_C5a_Peptidase"/>
    <property type="match status" value="1"/>
</dbReference>
<evidence type="ECO:0000256" key="9">
    <source>
        <dbReference type="PIRSR" id="PIRSR615500-1"/>
    </source>
</evidence>
<dbReference type="OrthoDB" id="9762689at2"/>
<dbReference type="GO" id="GO:0016020">
    <property type="term" value="C:membrane"/>
    <property type="evidence" value="ECO:0007669"/>
    <property type="project" value="InterPro"/>
</dbReference>
<evidence type="ECO:0000256" key="2">
    <source>
        <dbReference type="ARBA" id="ARBA00022512"/>
    </source>
</evidence>
<dbReference type="Pfam" id="PF02225">
    <property type="entry name" value="PA"/>
    <property type="match status" value="1"/>
</dbReference>
<dbReference type="InterPro" id="IPR022038">
    <property type="entry name" value="Ig-like_bact"/>
</dbReference>
<feature type="domain" description="PA" evidence="17">
    <location>
        <begin position="453"/>
        <end position="523"/>
    </location>
</feature>
<keyword evidence="7 10" id="KW-0378">Hydrolase</keyword>
<evidence type="ECO:0000313" key="22">
    <source>
        <dbReference type="EMBL" id="SFF79011.1"/>
    </source>
</evidence>
<dbReference type="InterPro" id="IPR010435">
    <property type="entry name" value="C5a/SBT2-like_Fn3"/>
</dbReference>
<feature type="transmembrane region" description="Helical" evidence="14">
    <location>
        <begin position="1540"/>
        <end position="1560"/>
    </location>
</feature>
<feature type="domain" description="Peptidase S8/S53" evidence="16">
    <location>
        <begin position="178"/>
        <end position="654"/>
    </location>
</feature>
<dbReference type="Pfam" id="PF05922">
    <property type="entry name" value="Inhibitor_I9"/>
    <property type="match status" value="1"/>
</dbReference>
<dbReference type="InterPro" id="IPR044016">
    <property type="entry name" value="Big_13"/>
</dbReference>
<dbReference type="Gene3D" id="2.60.40.1710">
    <property type="entry name" value="Subtilisin-like superfamily"/>
    <property type="match status" value="1"/>
</dbReference>
<name>A0A1I2LPM6_9CLOT</name>
<feature type="active site" description="Charge relay system" evidence="9 10">
    <location>
        <position position="267"/>
    </location>
</feature>
<evidence type="ECO:0000259" key="20">
    <source>
        <dbReference type="Pfam" id="PF12245"/>
    </source>
</evidence>
<evidence type="ECO:0000256" key="3">
    <source>
        <dbReference type="ARBA" id="ARBA00022525"/>
    </source>
</evidence>
<feature type="domain" description="Ig-like" evidence="20">
    <location>
        <begin position="1245"/>
        <end position="1274"/>
    </location>
</feature>
<dbReference type="PANTHER" id="PTHR43806">
    <property type="entry name" value="PEPTIDASE S8"/>
    <property type="match status" value="1"/>
</dbReference>
<dbReference type="GO" id="GO:0004252">
    <property type="term" value="F:serine-type endopeptidase activity"/>
    <property type="evidence" value="ECO:0007669"/>
    <property type="project" value="UniProtKB-UniRule"/>
</dbReference>
<evidence type="ECO:0000256" key="1">
    <source>
        <dbReference type="ARBA" id="ARBA00011073"/>
    </source>
</evidence>
<sequence length="1576" mass="171040">MKRRGMSKILAFTVSLALITSNMSVFAKEASKEALEKNNSEVQQKVDELKKQLLDEKEEIKDTLKDPEELVRVIVETNGKSAMERSSMPTPYAVESAKNDIQKVERVASDLEGAEIRHSYGVTFNGFSMDVKAKEVDKLKDMYGVKNVRLANTYTADMTNAKKLTQVYDEWKDYGFKGEGQLVSIIDTGIDYEHKDMKAPSEKAKLKLTEDSVKEKIDKYDLKAEKGSYKLKGYCTEKVPFAHNYADAKGSSIKEDIVKDTKPDGGHGMHVAGIVGANGDEEEVKNGAAIQGVAPETQLLNMKVFSNDVNRKGAYSDDIIAAIEDSIILGADVINMSLGAPSGFQDSNDPEQQAVKKATEAGIIVVISAGNSSTSTYPYVDPKVKDTSTSGTPGLSEDALMVANYQNSAISANAISIKVSGKDDRKFPFKAHQVKFGNNELKNFVDGGLGKPEQLKDVKDKIVLVQRGELAFTDKILNAQKQGAAGVIVYNHEAGGDAMVSMATDPSITIPAIFTSHNAGVALINDISHDPTVVLNDGTVQVVNPSAGDYDDSTSWGPAPNLDFRPQIAAPGGNITSTVNNNQYDVYSGTSMAAPHAAGAMAIIKQEIEKSKDSFKFATPRALVEYAKNCAMNTSDVKKDGSGVPFSPRRQGSGLIQLNNAVKNRVTATYDGESNVALKEIGKDGKSFNIKVQNYGTKEAVYDLSILDGVLTDGDTEFKQGMSKDIVLSKDKADLTFGSKTIKVPAGGSVEFTATLTIGNLDAERFLEGYIMLTSKTEGVPNLNVPFMGYYGEWDQAPVLSNFVWDQEKNNFLYNDQKLASRYAYGMNGKNYYASDKPEELAFSPNGDGNMDSLVPVIYFMRNAKSFTVEVEDKNGNNLGEVARDTDLRRQIYNSPDGKGKKIFLWPQFAWDGKVNGSLKEEGEYTVLLKPVVGIEGAEAQEYRIPMKLDVTEPEINITSPSITNSREYEVAWTVTDNLSGVGLEGIFINDKIVKDVDIKADGNNRTAKITLPEGQDKAVITVLSMDNAHNSQMSKLNVNIDIKAPVVSINGIKNNGIYNKDVTPNVSMDKEGTLELTLDGNPYENGTTVNAEGTHVLKAVAKDLAGNITTETYTFTIDKTAPEISVQGIEDKGLYNKDVAAKVMTNEEATLEITLNGKAYVNETAITEDGKYVLKVAATDKAGNKSEKSFEFSIDKSNPEIKVEGLNDGWVYNKDVTPTISFGEEVKAEITLNGKAYVSGTAISSEGNYELKIVATDKAGNKNTVIYKFVIDKTPAVVKITGVEDGGHYNKDVTVGLSVNEKAETSVLLNGKPYDLGNPITEEGNYELEITAIDAAKNSTKVVVKFVIDKTAPEVVIKGVEDGMAYKSEVKPEITASEDATITATLNGKEYKPGTMISDEGQYELKAFAVDKANNKSKEVVVKFTIDKTAPEFKISGVEDGETYDKAVKVSVEAEKDAVVTATLNGKDFDLTKEIMENGEYSLVVKVQDKAGNVTEKTIKFTIKIKNDNPGGGSGSIDKPTNDKPSTGIGKLPQTGSPISFADIMTFGVVMTLAGVAFLSEQRRRNKKNQINDLR</sequence>
<evidence type="ECO:0000256" key="10">
    <source>
        <dbReference type="PROSITE-ProRule" id="PRU01240"/>
    </source>
</evidence>
<reference evidence="22 23" key="1">
    <citation type="submission" date="2016-10" db="EMBL/GenBank/DDBJ databases">
        <authorList>
            <person name="de Groot N.N."/>
        </authorList>
    </citation>
    <scope>NUCLEOTIDE SEQUENCE [LARGE SCALE GENOMIC DNA]</scope>
    <source>
        <strain evidence="22 23">NLAE-zl-G419</strain>
    </source>
</reference>
<dbReference type="CDD" id="cd02133">
    <property type="entry name" value="PA_C5a_like"/>
    <property type="match status" value="1"/>
</dbReference>
<dbReference type="Pfam" id="PF06280">
    <property type="entry name" value="fn3_5"/>
    <property type="match status" value="1"/>
</dbReference>
<dbReference type="PROSITE" id="PS00136">
    <property type="entry name" value="SUBTILASE_ASP"/>
    <property type="match status" value="1"/>
</dbReference>
<dbReference type="InterPro" id="IPR000209">
    <property type="entry name" value="Peptidase_S8/S53_dom"/>
</dbReference>
<dbReference type="Proteomes" id="UP000182135">
    <property type="component" value="Unassembled WGS sequence"/>
</dbReference>
<dbReference type="InterPro" id="IPR050131">
    <property type="entry name" value="Peptidase_S8_subtilisin-like"/>
</dbReference>
<dbReference type="PROSITE" id="PS00138">
    <property type="entry name" value="SUBTILASE_SER"/>
    <property type="match status" value="1"/>
</dbReference>
<dbReference type="Pfam" id="PF12245">
    <property type="entry name" value="Big_3_2"/>
    <property type="match status" value="2"/>
</dbReference>
<dbReference type="RefSeq" id="WP_027638739.1">
    <property type="nucleotide sequence ID" value="NZ_BAAACD010000033.1"/>
</dbReference>
<dbReference type="InterPro" id="IPR010259">
    <property type="entry name" value="S8pro/Inhibitor_I9"/>
</dbReference>
<dbReference type="eggNOG" id="COG5492">
    <property type="taxonomic scope" value="Bacteria"/>
</dbReference>
<dbReference type="EMBL" id="FOOE01000010">
    <property type="protein sequence ID" value="SFF79011.1"/>
    <property type="molecule type" value="Genomic_DNA"/>
</dbReference>
<evidence type="ECO:0000256" key="4">
    <source>
        <dbReference type="ARBA" id="ARBA00022670"/>
    </source>
</evidence>
<evidence type="ECO:0000256" key="5">
    <source>
        <dbReference type="ARBA" id="ARBA00022729"/>
    </source>
</evidence>
<evidence type="ECO:0000259" key="19">
    <source>
        <dbReference type="Pfam" id="PF06280"/>
    </source>
</evidence>
<evidence type="ECO:0000256" key="7">
    <source>
        <dbReference type="ARBA" id="ARBA00022801"/>
    </source>
</evidence>
<evidence type="ECO:0000259" key="16">
    <source>
        <dbReference type="Pfam" id="PF00082"/>
    </source>
</evidence>
<evidence type="ECO:0000256" key="15">
    <source>
        <dbReference type="SAM" id="SignalP"/>
    </source>
</evidence>
<dbReference type="STRING" id="1529.SAMN04487885_110108"/>
<keyword evidence="14" id="KW-0812">Transmembrane</keyword>
<keyword evidence="23" id="KW-1185">Reference proteome</keyword>
<dbReference type="eggNOG" id="COG1404">
    <property type="taxonomic scope" value="Bacteria"/>
</dbReference>
<dbReference type="SUPFAM" id="SSF52743">
    <property type="entry name" value="Subtilisin-like"/>
    <property type="match status" value="1"/>
</dbReference>
<dbReference type="InterPro" id="IPR036852">
    <property type="entry name" value="Peptidase_S8/S53_dom_sf"/>
</dbReference>